<feature type="domain" description="Isochorismatase-like" evidence="2">
    <location>
        <begin position="8"/>
        <end position="178"/>
    </location>
</feature>
<evidence type="ECO:0000259" key="2">
    <source>
        <dbReference type="Pfam" id="PF00857"/>
    </source>
</evidence>
<dbReference type="Pfam" id="PF00857">
    <property type="entry name" value="Isochorismatase"/>
    <property type="match status" value="1"/>
</dbReference>
<dbReference type="InterPro" id="IPR050272">
    <property type="entry name" value="Isochorismatase-like_hydrls"/>
</dbReference>
<accession>A0A6A8A864</accession>
<dbReference type="InterPro" id="IPR000868">
    <property type="entry name" value="Isochorismatase-like_dom"/>
</dbReference>
<protein>
    <submittedName>
        <fullName evidence="3">Isochorismatase family protein</fullName>
    </submittedName>
</protein>
<dbReference type="RefSeq" id="WP_153353593.1">
    <property type="nucleotide sequence ID" value="NZ_JAYKOO010000012.1"/>
</dbReference>
<proteinExistence type="predicted"/>
<evidence type="ECO:0000313" key="3">
    <source>
        <dbReference type="EMBL" id="MQY46088.1"/>
    </source>
</evidence>
<evidence type="ECO:0000256" key="1">
    <source>
        <dbReference type="ARBA" id="ARBA00022801"/>
    </source>
</evidence>
<keyword evidence="1" id="KW-0378">Hydrolase</keyword>
<keyword evidence="4" id="KW-1185">Reference proteome</keyword>
<evidence type="ECO:0000313" key="4">
    <source>
        <dbReference type="Proteomes" id="UP000435138"/>
    </source>
</evidence>
<dbReference type="SUPFAM" id="SSF52499">
    <property type="entry name" value="Isochorismatase-like hydrolases"/>
    <property type="match status" value="1"/>
</dbReference>
<gene>
    <name evidence="3" type="ORF">GAO09_08470</name>
</gene>
<dbReference type="CDD" id="cd00431">
    <property type="entry name" value="cysteine_hydrolases"/>
    <property type="match status" value="1"/>
</dbReference>
<sequence>MENANWIHLCIDMQRMFAEETPWHVPWMRDVSPQVLEVAQRYPHRTIFTRFVPPKRAQDMPGTWRAYYEKWDSMTLEVLGPEIVDLVPALKALVPPARIFDKMTYSPWTTGELHRVLAGEGCNTLAISGGETDVCVLATAIGAIDLGYRVVLLKDAVCSGADETHDASLELLGDRFSVQLGISTAEDFLRRVPTGDDHAAGVLRR</sequence>
<dbReference type="Gene3D" id="3.40.50.850">
    <property type="entry name" value="Isochorismatase-like"/>
    <property type="match status" value="1"/>
</dbReference>
<dbReference type="Proteomes" id="UP000435138">
    <property type="component" value="Unassembled WGS sequence"/>
</dbReference>
<name>A0A6A8A864_9HYPH</name>
<dbReference type="AlphaFoldDB" id="A0A6A8A864"/>
<dbReference type="EMBL" id="WIXI01000039">
    <property type="protein sequence ID" value="MQY46088.1"/>
    <property type="molecule type" value="Genomic_DNA"/>
</dbReference>
<comment type="caution">
    <text evidence="3">The sequence shown here is derived from an EMBL/GenBank/DDBJ whole genome shotgun (WGS) entry which is preliminary data.</text>
</comment>
<organism evidence="3 4">
    <name type="scientific">Endobacterium cereale</name>
    <dbReference type="NCBI Taxonomy" id="2663029"/>
    <lineage>
        <taxon>Bacteria</taxon>
        <taxon>Pseudomonadati</taxon>
        <taxon>Pseudomonadota</taxon>
        <taxon>Alphaproteobacteria</taxon>
        <taxon>Hyphomicrobiales</taxon>
        <taxon>Rhizobiaceae</taxon>
        <taxon>Endobacterium</taxon>
    </lineage>
</organism>
<dbReference type="PANTHER" id="PTHR43540:SF6">
    <property type="entry name" value="ISOCHORISMATASE-LIKE DOMAIN-CONTAINING PROTEIN"/>
    <property type="match status" value="1"/>
</dbReference>
<dbReference type="InterPro" id="IPR036380">
    <property type="entry name" value="Isochorismatase-like_sf"/>
</dbReference>
<reference evidence="3 4" key="1">
    <citation type="submission" date="2019-11" db="EMBL/GenBank/DDBJ databases">
        <title>Genome analysis of Rhizobacterium cereale a novel genus and species isolated from maize roots in North Spain.</title>
        <authorList>
            <person name="Menendez E."/>
            <person name="Flores-Felix J.D."/>
            <person name="Ramirez-Bahena M.-H."/>
            <person name="Igual J.M."/>
            <person name="Garcia-Fraile P."/>
            <person name="Peix A."/>
            <person name="Velazquez E."/>
        </authorList>
    </citation>
    <scope>NUCLEOTIDE SEQUENCE [LARGE SCALE GENOMIC DNA]</scope>
    <source>
        <strain evidence="3 4">RZME27</strain>
    </source>
</reference>
<dbReference type="GO" id="GO:0016787">
    <property type="term" value="F:hydrolase activity"/>
    <property type="evidence" value="ECO:0007669"/>
    <property type="project" value="UniProtKB-KW"/>
</dbReference>
<dbReference type="PANTHER" id="PTHR43540">
    <property type="entry name" value="PEROXYUREIDOACRYLATE/UREIDOACRYLATE AMIDOHYDROLASE-RELATED"/>
    <property type="match status" value="1"/>
</dbReference>